<keyword evidence="1" id="KW-0805">Transcription regulation</keyword>
<feature type="region of interest" description="Disordered" evidence="5">
    <location>
        <begin position="198"/>
        <end position="227"/>
    </location>
</feature>
<dbReference type="Pfam" id="PF16925">
    <property type="entry name" value="TetR_C_13"/>
    <property type="match status" value="1"/>
</dbReference>
<gene>
    <name evidence="7" type="ORF">AB0C36_20330</name>
</gene>
<dbReference type="EMBL" id="JBEZFP010000051">
    <property type="protein sequence ID" value="MEU8135852.1"/>
    <property type="molecule type" value="Genomic_DNA"/>
</dbReference>
<sequence length="227" mass="23711">MVRAGRPRSFDRDTALGHAMRVFWERGYEATSMGDLTTAMGIASPSLYAAFGSKEQLFREAVALYDATLGAAVDRALTDEPTAREAVAAILRANTRTADDDGPAGCMLVVAATNCTDANAAVRDLLATRRNEGLRDLRLRLERGVREGDLPPHTDTSAVAAYYVAVVQGLSIRARDGASRAELTRTADLAMATWDTVTGGPAPSTPAAAAPASSVSSAVASSPARVG</sequence>
<dbReference type="InterPro" id="IPR036271">
    <property type="entry name" value="Tet_transcr_reg_TetR-rel_C_sf"/>
</dbReference>
<dbReference type="Gene3D" id="1.10.10.60">
    <property type="entry name" value="Homeodomain-like"/>
    <property type="match status" value="1"/>
</dbReference>
<dbReference type="InterPro" id="IPR011075">
    <property type="entry name" value="TetR_C"/>
</dbReference>
<evidence type="ECO:0000256" key="5">
    <source>
        <dbReference type="SAM" id="MobiDB-lite"/>
    </source>
</evidence>
<dbReference type="InterPro" id="IPR009057">
    <property type="entry name" value="Homeodomain-like_sf"/>
</dbReference>
<dbReference type="Proteomes" id="UP001551482">
    <property type="component" value="Unassembled WGS sequence"/>
</dbReference>
<keyword evidence="8" id="KW-1185">Reference proteome</keyword>
<dbReference type="PROSITE" id="PS50977">
    <property type="entry name" value="HTH_TETR_2"/>
    <property type="match status" value="1"/>
</dbReference>
<comment type="caution">
    <text evidence="7">The sequence shown here is derived from an EMBL/GenBank/DDBJ whole genome shotgun (WGS) entry which is preliminary data.</text>
</comment>
<keyword evidence="3" id="KW-0804">Transcription</keyword>
<proteinExistence type="predicted"/>
<reference evidence="7 8" key="1">
    <citation type="submission" date="2024-06" db="EMBL/GenBank/DDBJ databases">
        <title>The Natural Products Discovery Center: Release of the First 8490 Sequenced Strains for Exploring Actinobacteria Biosynthetic Diversity.</title>
        <authorList>
            <person name="Kalkreuter E."/>
            <person name="Kautsar S.A."/>
            <person name="Yang D."/>
            <person name="Bader C.D."/>
            <person name="Teijaro C.N."/>
            <person name="Fluegel L."/>
            <person name="Davis C.M."/>
            <person name="Simpson J.R."/>
            <person name="Lauterbach L."/>
            <person name="Steele A.D."/>
            <person name="Gui C."/>
            <person name="Meng S."/>
            <person name="Li G."/>
            <person name="Viehrig K."/>
            <person name="Ye F."/>
            <person name="Su P."/>
            <person name="Kiefer A.F."/>
            <person name="Nichols A."/>
            <person name="Cepeda A.J."/>
            <person name="Yan W."/>
            <person name="Fan B."/>
            <person name="Jiang Y."/>
            <person name="Adhikari A."/>
            <person name="Zheng C.-J."/>
            <person name="Schuster L."/>
            <person name="Cowan T.M."/>
            <person name="Smanski M.J."/>
            <person name="Chevrette M.G."/>
            <person name="De Carvalho L.P.S."/>
            <person name="Shen B."/>
        </authorList>
    </citation>
    <scope>NUCLEOTIDE SEQUENCE [LARGE SCALE GENOMIC DNA]</scope>
    <source>
        <strain evidence="7 8">NPDC048946</strain>
    </source>
</reference>
<name>A0ABV3DK85_9ACTN</name>
<dbReference type="RefSeq" id="WP_358355924.1">
    <property type="nucleotide sequence ID" value="NZ_JBEZFP010000051.1"/>
</dbReference>
<evidence type="ECO:0000256" key="3">
    <source>
        <dbReference type="ARBA" id="ARBA00023163"/>
    </source>
</evidence>
<evidence type="ECO:0000256" key="4">
    <source>
        <dbReference type="PROSITE-ProRule" id="PRU00335"/>
    </source>
</evidence>
<evidence type="ECO:0000256" key="2">
    <source>
        <dbReference type="ARBA" id="ARBA00023125"/>
    </source>
</evidence>
<keyword evidence="2 4" id="KW-0238">DNA-binding</keyword>
<dbReference type="Pfam" id="PF00440">
    <property type="entry name" value="TetR_N"/>
    <property type="match status" value="1"/>
</dbReference>
<evidence type="ECO:0000313" key="8">
    <source>
        <dbReference type="Proteomes" id="UP001551482"/>
    </source>
</evidence>
<accession>A0ABV3DK85</accession>
<dbReference type="PANTHER" id="PTHR47506:SF1">
    <property type="entry name" value="HTH-TYPE TRANSCRIPTIONAL REGULATOR YJDC"/>
    <property type="match status" value="1"/>
</dbReference>
<dbReference type="PROSITE" id="PS01081">
    <property type="entry name" value="HTH_TETR_1"/>
    <property type="match status" value="1"/>
</dbReference>
<feature type="domain" description="HTH tetR-type" evidence="6">
    <location>
        <begin position="9"/>
        <end position="69"/>
    </location>
</feature>
<protein>
    <submittedName>
        <fullName evidence="7">Helix-turn-helix domain-containing protein</fullName>
    </submittedName>
</protein>
<dbReference type="InterPro" id="IPR023772">
    <property type="entry name" value="DNA-bd_HTH_TetR-type_CS"/>
</dbReference>
<feature type="DNA-binding region" description="H-T-H motif" evidence="4">
    <location>
        <begin position="32"/>
        <end position="51"/>
    </location>
</feature>
<evidence type="ECO:0000256" key="1">
    <source>
        <dbReference type="ARBA" id="ARBA00023015"/>
    </source>
</evidence>
<evidence type="ECO:0000259" key="6">
    <source>
        <dbReference type="PROSITE" id="PS50977"/>
    </source>
</evidence>
<dbReference type="SUPFAM" id="SSF48498">
    <property type="entry name" value="Tetracyclin repressor-like, C-terminal domain"/>
    <property type="match status" value="1"/>
</dbReference>
<dbReference type="InterPro" id="IPR001647">
    <property type="entry name" value="HTH_TetR"/>
</dbReference>
<dbReference type="Gene3D" id="1.10.357.10">
    <property type="entry name" value="Tetracycline Repressor, domain 2"/>
    <property type="match status" value="1"/>
</dbReference>
<organism evidence="7 8">
    <name type="scientific">Streptodolium elevatio</name>
    <dbReference type="NCBI Taxonomy" id="3157996"/>
    <lineage>
        <taxon>Bacteria</taxon>
        <taxon>Bacillati</taxon>
        <taxon>Actinomycetota</taxon>
        <taxon>Actinomycetes</taxon>
        <taxon>Kitasatosporales</taxon>
        <taxon>Streptomycetaceae</taxon>
        <taxon>Streptodolium</taxon>
    </lineage>
</organism>
<dbReference type="SUPFAM" id="SSF46689">
    <property type="entry name" value="Homeodomain-like"/>
    <property type="match status" value="1"/>
</dbReference>
<evidence type="ECO:0000313" key="7">
    <source>
        <dbReference type="EMBL" id="MEU8135852.1"/>
    </source>
</evidence>
<dbReference type="PANTHER" id="PTHR47506">
    <property type="entry name" value="TRANSCRIPTIONAL REGULATORY PROTEIN"/>
    <property type="match status" value="1"/>
</dbReference>